<dbReference type="AlphaFoldDB" id="C5KJY2"/>
<sequence>MVLLSQEGNHNIGTQCRINDETEETARQDFARATGLDVRYVMYLRQDEVDALIKKTAGDDMNECLKLRHLWQTCSATKSTTESSRGDTASIADYHFDKQSSADEATNVKQQSNELIGDYIGRLREGVMEGKCIGLTITQDEILDKFVKGLKPNYQKAVKATYSHIRDVNELCSVLSLWENANIDSSVNAVADEAGDLGATVSPPTINATLEVAKNSPSEVKGERPTRSRGPLRCWHCSGPHLRRNCPVLRSMIPSATPSLSQPMANTSTESGQCKDPAATSSKEVEKDGAKIGVSSQSKSFEKLTVVNDVLALAGDSACTVRLVIRQVEGLPGYAARLPALLDTGGHGSAYMNANVFKDMVKEEILDGHLDPCGNVTFGNGDYARVLGAFSVNIEDEVKHVIVDHVEVKVIEGLSPDFIIGIETIRRSVDLKRKLIVCLGDEPGMSSGLAQIVLPDGNGDKLDVLHPLDVRDKCSIHQSESGFTVSCPALSGISVMPFTEPRRKRNRTREIAIHRRLCIAANEKKFRAATVKEAMVINEVVLVDKKAGSKDSSLTQSDICSMSDEQIEARFRVTLDLRRLNAMQLVPKTAPDKSGGYVWVMKSDVASIPRRSGEVTQSQDGALIILRLWPPSMRKFFVKIDLSDAFSSVHLDDELWPLFVCRTIDANGVECLWVCTVLPQGWRYSPVLFSRVVGSVLEEARIICKKMGLAVRLIHFQDENGAY</sequence>
<dbReference type="InterPro" id="IPR000477">
    <property type="entry name" value="RT_dom"/>
</dbReference>
<dbReference type="Gene3D" id="3.30.70.270">
    <property type="match status" value="1"/>
</dbReference>
<dbReference type="SUPFAM" id="SSF56672">
    <property type="entry name" value="DNA/RNA polymerases"/>
    <property type="match status" value="1"/>
</dbReference>
<feature type="domain" description="Reverse transcriptase" evidence="2">
    <location>
        <begin position="524"/>
        <end position="723"/>
    </location>
</feature>
<dbReference type="InterPro" id="IPR043502">
    <property type="entry name" value="DNA/RNA_pol_sf"/>
</dbReference>
<reference evidence="3 4" key="1">
    <citation type="submission" date="2008-07" db="EMBL/GenBank/DDBJ databases">
        <authorList>
            <person name="El-Sayed N."/>
            <person name="Caler E."/>
            <person name="Inman J."/>
            <person name="Amedeo P."/>
            <person name="Hass B."/>
            <person name="Wortman J."/>
        </authorList>
    </citation>
    <scope>NUCLEOTIDE SEQUENCE [LARGE SCALE GENOMIC DNA]</scope>
    <source>
        <strain evidence="4">ATCC 50983 / TXsc</strain>
    </source>
</reference>
<gene>
    <name evidence="3" type="ORF">Pmar_PMAR006972</name>
</gene>
<evidence type="ECO:0000313" key="4">
    <source>
        <dbReference type="Proteomes" id="UP000007800"/>
    </source>
</evidence>
<accession>C5KJY2</accession>
<dbReference type="InParanoid" id="C5KJY2"/>
<dbReference type="OMA" id="CRTIDAN"/>
<evidence type="ECO:0000313" key="3">
    <source>
        <dbReference type="EMBL" id="EER15240.1"/>
    </source>
</evidence>
<feature type="compositionally biased region" description="Polar residues" evidence="1">
    <location>
        <begin position="257"/>
        <end position="272"/>
    </location>
</feature>
<dbReference type="Pfam" id="PF00078">
    <property type="entry name" value="RVT_1"/>
    <property type="match status" value="1"/>
</dbReference>
<evidence type="ECO:0000259" key="2">
    <source>
        <dbReference type="PROSITE" id="PS50878"/>
    </source>
</evidence>
<proteinExistence type="predicted"/>
<dbReference type="Gene3D" id="3.10.10.10">
    <property type="entry name" value="HIV Type 1 Reverse Transcriptase, subunit A, domain 1"/>
    <property type="match status" value="1"/>
</dbReference>
<dbReference type="Proteomes" id="UP000007800">
    <property type="component" value="Unassembled WGS sequence"/>
</dbReference>
<name>C5KJY2_PERM5</name>
<dbReference type="PROSITE" id="PS50878">
    <property type="entry name" value="RT_POL"/>
    <property type="match status" value="1"/>
</dbReference>
<dbReference type="RefSeq" id="XP_002783444.1">
    <property type="nucleotide sequence ID" value="XM_002783398.1"/>
</dbReference>
<organism evidence="4">
    <name type="scientific">Perkinsus marinus (strain ATCC 50983 / TXsc)</name>
    <dbReference type="NCBI Taxonomy" id="423536"/>
    <lineage>
        <taxon>Eukaryota</taxon>
        <taxon>Sar</taxon>
        <taxon>Alveolata</taxon>
        <taxon>Perkinsozoa</taxon>
        <taxon>Perkinsea</taxon>
        <taxon>Perkinsida</taxon>
        <taxon>Perkinsidae</taxon>
        <taxon>Perkinsus</taxon>
    </lineage>
</organism>
<dbReference type="OrthoDB" id="9950135at2759"/>
<dbReference type="EMBL" id="GG673648">
    <property type="protein sequence ID" value="EER15240.1"/>
    <property type="molecule type" value="Genomic_DNA"/>
</dbReference>
<feature type="region of interest" description="Disordered" evidence="1">
    <location>
        <begin position="257"/>
        <end position="291"/>
    </location>
</feature>
<dbReference type="InterPro" id="IPR043128">
    <property type="entry name" value="Rev_trsase/Diguanyl_cyclase"/>
</dbReference>
<keyword evidence="4" id="KW-1185">Reference proteome</keyword>
<protein>
    <recommendedName>
        <fullName evidence="2">Reverse transcriptase domain-containing protein</fullName>
    </recommendedName>
</protein>
<evidence type="ECO:0000256" key="1">
    <source>
        <dbReference type="SAM" id="MobiDB-lite"/>
    </source>
</evidence>
<dbReference type="GeneID" id="9045968"/>